<evidence type="ECO:0000256" key="5">
    <source>
        <dbReference type="ARBA" id="ARBA00022771"/>
    </source>
</evidence>
<dbReference type="SUPFAM" id="SSF57716">
    <property type="entry name" value="Glucocorticoid receptor-like (DNA-binding domain)"/>
    <property type="match status" value="1"/>
</dbReference>
<evidence type="ECO:0000313" key="12">
    <source>
        <dbReference type="EMBL" id="CAH1109907.1"/>
    </source>
</evidence>
<comment type="similarity">
    <text evidence="2">Belongs to the XPA family.</text>
</comment>
<dbReference type="Proteomes" id="UP001153636">
    <property type="component" value="Chromosome 4"/>
</dbReference>
<protein>
    <recommendedName>
        <fullName evidence="11">XPA C-terminal domain-containing protein</fullName>
    </recommendedName>
</protein>
<comment type="subcellular location">
    <subcellularLocation>
        <location evidence="1">Nucleus</location>
    </subcellularLocation>
</comment>
<dbReference type="InterPro" id="IPR000465">
    <property type="entry name" value="XPA/RAD14"/>
</dbReference>
<keyword evidence="4" id="KW-0227">DNA damage</keyword>
<dbReference type="InterPro" id="IPR022652">
    <property type="entry name" value="Znf_XPA_CS"/>
</dbReference>
<evidence type="ECO:0000256" key="1">
    <source>
        <dbReference type="ARBA" id="ARBA00004123"/>
    </source>
</evidence>
<sequence>MSGDSEEISKVVKERIERNRQKAIILKRSKLVSHPYNNEIQTENTTTTLKIGTTKYKDTGGGFLLEEVDEPDELEQLLIQAEAPIIEEDRPICENCKKSFACSWLYDKFEQKCCDSCKDPEIHKLIPKTEAKESYLLKDCDLDKREPPLKFITQKNPHNVRWGDMKLYLLIQVEKRALEVWGTEENLEQERELREEKRVMSKSKKYEKQLKELRKGMRSSLYDRTNKASHTHEFGEETYDEQEDSYHRKCLTCPYEETFEKM</sequence>
<dbReference type="InterPro" id="IPR009061">
    <property type="entry name" value="DNA-bd_dom_put_sf"/>
</dbReference>
<keyword evidence="8" id="KW-0234">DNA repair</keyword>
<dbReference type="GO" id="GO:0008270">
    <property type="term" value="F:zinc ion binding"/>
    <property type="evidence" value="ECO:0007669"/>
    <property type="project" value="UniProtKB-KW"/>
</dbReference>
<feature type="region of interest" description="Disordered" evidence="10">
    <location>
        <begin position="220"/>
        <end position="239"/>
    </location>
</feature>
<dbReference type="AlphaFoldDB" id="A0A9P0D449"/>
<evidence type="ECO:0000259" key="11">
    <source>
        <dbReference type="Pfam" id="PF05181"/>
    </source>
</evidence>
<evidence type="ECO:0000256" key="6">
    <source>
        <dbReference type="ARBA" id="ARBA00022833"/>
    </source>
</evidence>
<dbReference type="GO" id="GO:0006284">
    <property type="term" value="P:base-excision repair"/>
    <property type="evidence" value="ECO:0007669"/>
    <property type="project" value="TreeGrafter"/>
</dbReference>
<dbReference type="GO" id="GO:0070914">
    <property type="term" value="P:UV-damage excision repair"/>
    <property type="evidence" value="ECO:0007669"/>
    <property type="project" value="TreeGrafter"/>
</dbReference>
<dbReference type="SUPFAM" id="SSF46955">
    <property type="entry name" value="Putative DNA-binding domain"/>
    <property type="match status" value="1"/>
</dbReference>
<dbReference type="Pfam" id="PF05181">
    <property type="entry name" value="XPA_C"/>
    <property type="match status" value="1"/>
</dbReference>
<reference evidence="12" key="1">
    <citation type="submission" date="2022-01" db="EMBL/GenBank/DDBJ databases">
        <authorList>
            <person name="King R."/>
        </authorList>
    </citation>
    <scope>NUCLEOTIDE SEQUENCE</scope>
</reference>
<evidence type="ECO:0000256" key="8">
    <source>
        <dbReference type="ARBA" id="ARBA00023204"/>
    </source>
</evidence>
<evidence type="ECO:0000256" key="2">
    <source>
        <dbReference type="ARBA" id="ARBA00005548"/>
    </source>
</evidence>
<dbReference type="Gene3D" id="3.90.530.10">
    <property type="entry name" value="XPA C-terminal domain"/>
    <property type="match status" value="1"/>
</dbReference>
<evidence type="ECO:0000256" key="7">
    <source>
        <dbReference type="ARBA" id="ARBA00023125"/>
    </source>
</evidence>
<keyword evidence="7" id="KW-0238">DNA-binding</keyword>
<dbReference type="FunFam" id="3.90.530.10:FF:000001">
    <property type="entry name" value="DNA repair protein complementing XP-A cells"/>
    <property type="match status" value="1"/>
</dbReference>
<dbReference type="GO" id="GO:1901255">
    <property type="term" value="P:nucleotide-excision repair involved in interstrand cross-link repair"/>
    <property type="evidence" value="ECO:0007669"/>
    <property type="project" value="TreeGrafter"/>
</dbReference>
<dbReference type="EMBL" id="OV651816">
    <property type="protein sequence ID" value="CAH1109907.1"/>
    <property type="molecule type" value="Genomic_DNA"/>
</dbReference>
<dbReference type="InterPro" id="IPR022656">
    <property type="entry name" value="XPA_C"/>
</dbReference>
<feature type="domain" description="XPA C-terminal" evidence="11">
    <location>
        <begin position="123"/>
        <end position="173"/>
    </location>
</feature>
<keyword evidence="5" id="KW-0863">Zinc-finger</keyword>
<name>A0A9P0D449_9CUCU</name>
<evidence type="ECO:0000313" key="13">
    <source>
        <dbReference type="Proteomes" id="UP001153636"/>
    </source>
</evidence>
<dbReference type="GO" id="GO:0003684">
    <property type="term" value="F:damaged DNA binding"/>
    <property type="evidence" value="ECO:0007669"/>
    <property type="project" value="InterPro"/>
</dbReference>
<dbReference type="NCBIfam" id="TIGR00598">
    <property type="entry name" value="rad14"/>
    <property type="match status" value="1"/>
</dbReference>
<evidence type="ECO:0000256" key="4">
    <source>
        <dbReference type="ARBA" id="ARBA00022763"/>
    </source>
</evidence>
<keyword evidence="3" id="KW-0479">Metal-binding</keyword>
<keyword evidence="6" id="KW-0862">Zinc</keyword>
<proteinExistence type="inferred from homology"/>
<organism evidence="12 13">
    <name type="scientific">Psylliodes chrysocephalus</name>
    <dbReference type="NCBI Taxonomy" id="3402493"/>
    <lineage>
        <taxon>Eukaryota</taxon>
        <taxon>Metazoa</taxon>
        <taxon>Ecdysozoa</taxon>
        <taxon>Arthropoda</taxon>
        <taxon>Hexapoda</taxon>
        <taxon>Insecta</taxon>
        <taxon>Pterygota</taxon>
        <taxon>Neoptera</taxon>
        <taxon>Endopterygota</taxon>
        <taxon>Coleoptera</taxon>
        <taxon>Polyphaga</taxon>
        <taxon>Cucujiformia</taxon>
        <taxon>Chrysomeloidea</taxon>
        <taxon>Chrysomelidae</taxon>
        <taxon>Galerucinae</taxon>
        <taxon>Alticini</taxon>
        <taxon>Psylliodes</taxon>
    </lineage>
</organism>
<evidence type="ECO:0000256" key="3">
    <source>
        <dbReference type="ARBA" id="ARBA00022723"/>
    </source>
</evidence>
<keyword evidence="13" id="KW-1185">Reference proteome</keyword>
<dbReference type="PANTHER" id="PTHR10142:SF0">
    <property type="entry name" value="DNA REPAIR PROTEIN COMPLEMENTING XP-A CELLS"/>
    <property type="match status" value="1"/>
</dbReference>
<evidence type="ECO:0000256" key="9">
    <source>
        <dbReference type="ARBA" id="ARBA00023242"/>
    </source>
</evidence>
<dbReference type="GO" id="GO:0000715">
    <property type="term" value="P:nucleotide-excision repair, DNA damage recognition"/>
    <property type="evidence" value="ECO:0007669"/>
    <property type="project" value="TreeGrafter"/>
</dbReference>
<dbReference type="PANTHER" id="PTHR10142">
    <property type="entry name" value="DNA REPAIR PROTEIN COMPLEMENTING XP-A CELLS"/>
    <property type="match status" value="1"/>
</dbReference>
<dbReference type="InterPro" id="IPR037129">
    <property type="entry name" value="XPA_sf"/>
</dbReference>
<keyword evidence="9" id="KW-0539">Nucleus</keyword>
<dbReference type="OrthoDB" id="68328at2759"/>
<evidence type="ECO:0000256" key="10">
    <source>
        <dbReference type="SAM" id="MobiDB-lite"/>
    </source>
</evidence>
<accession>A0A9P0D449</accession>
<dbReference type="CDD" id="cd21076">
    <property type="entry name" value="DBD_XPA"/>
    <property type="match status" value="1"/>
</dbReference>
<gene>
    <name evidence="12" type="ORF">PSYICH_LOCUS10255</name>
</gene>
<dbReference type="GO" id="GO:0000110">
    <property type="term" value="C:nucleotide-excision repair factor 1 complex"/>
    <property type="evidence" value="ECO:0007669"/>
    <property type="project" value="TreeGrafter"/>
</dbReference>
<feature type="compositionally biased region" description="Basic and acidic residues" evidence="10">
    <location>
        <begin position="224"/>
        <end position="235"/>
    </location>
</feature>
<dbReference type="Pfam" id="PF01286">
    <property type="entry name" value="XPA_N"/>
    <property type="match status" value="1"/>
</dbReference>